<feature type="non-terminal residue" evidence="1">
    <location>
        <position position="1"/>
    </location>
</feature>
<reference evidence="1 2" key="1">
    <citation type="submission" date="2023-08" db="EMBL/GenBank/DDBJ databases">
        <title>Black Yeasts Isolated from many extreme environments.</title>
        <authorList>
            <person name="Coleine C."/>
            <person name="Stajich J.E."/>
            <person name="Selbmann L."/>
        </authorList>
    </citation>
    <scope>NUCLEOTIDE SEQUENCE [LARGE SCALE GENOMIC DNA]</scope>
    <source>
        <strain evidence="1 2">CCFEE 536</strain>
    </source>
</reference>
<dbReference type="PANTHER" id="PTHR28043:SF1">
    <property type="entry name" value="INCREASED RECOMBINATION CENTERS PROTEIN 6"/>
    <property type="match status" value="1"/>
</dbReference>
<accession>A0ABR0M951</accession>
<proteinExistence type="predicted"/>
<dbReference type="Gene3D" id="3.40.50.11960">
    <property type="match status" value="1"/>
</dbReference>
<dbReference type="Proteomes" id="UP001357485">
    <property type="component" value="Unassembled WGS sequence"/>
</dbReference>
<organism evidence="1 2">
    <name type="scientific">Cryomyces antarcticus</name>
    <dbReference type="NCBI Taxonomy" id="329879"/>
    <lineage>
        <taxon>Eukaryota</taxon>
        <taxon>Fungi</taxon>
        <taxon>Dikarya</taxon>
        <taxon>Ascomycota</taxon>
        <taxon>Pezizomycotina</taxon>
        <taxon>Dothideomycetes</taxon>
        <taxon>Dothideomycetes incertae sedis</taxon>
        <taxon>Cryomyces</taxon>
    </lineage>
</organism>
<dbReference type="PANTHER" id="PTHR28043">
    <property type="entry name" value="INCREASED RECOMBINATION CENTERS PROTEIN 6"/>
    <property type="match status" value="1"/>
</dbReference>
<sequence>LTGSSPEQVADTSSTAGLSHTWSAQTAYYTATIPVWIDEIADLSSWAAEFSKPEAREVVAAVGAWIYAFRKPTTSEELDTIKLTMKAIQGVIETACGYSWDGVCLAVATLQSITPHLERSSEEWEELCSEVGFEYVDGEVKGKNEFGESAGVARVKEALEANDWAADEVLDVDALSDDDDTFAGTFAAEEVEMERELWGLKSAVRGAHAEDTGSALLEGDHAAAEDEASQVEELERMILKMQAVKGLLSSDYLLNMGVDLPEAERRRFAAKAVNDIMKTL</sequence>
<dbReference type="EMBL" id="JAVRRA010000258">
    <property type="protein sequence ID" value="KAK5289741.1"/>
    <property type="molecule type" value="Genomic_DNA"/>
</dbReference>
<comment type="caution">
    <text evidence="1">The sequence shown here is derived from an EMBL/GenBank/DDBJ whole genome shotgun (WGS) entry which is preliminary data.</text>
</comment>
<gene>
    <name evidence="1" type="ORF">LTR16_002889</name>
</gene>
<evidence type="ECO:0000313" key="2">
    <source>
        <dbReference type="Proteomes" id="UP001357485"/>
    </source>
</evidence>
<evidence type="ECO:0000313" key="1">
    <source>
        <dbReference type="EMBL" id="KAK5289741.1"/>
    </source>
</evidence>
<keyword evidence="2" id="KW-1185">Reference proteome</keyword>
<dbReference type="Pfam" id="PF10199">
    <property type="entry name" value="Adaptin_binding"/>
    <property type="match status" value="1"/>
</dbReference>
<name>A0ABR0M951_9PEZI</name>
<dbReference type="InterPro" id="IPR034627">
    <property type="entry name" value="Irc6"/>
</dbReference>
<protein>
    <submittedName>
        <fullName evidence="1">Uncharacterized protein</fullName>
    </submittedName>
</protein>